<name>A0A183TGP1_SCHSO</name>
<dbReference type="OrthoDB" id="6249720at2759"/>
<evidence type="ECO:0000313" key="2">
    <source>
        <dbReference type="EMBL" id="VDM02025.1"/>
    </source>
</evidence>
<dbReference type="AlphaFoldDB" id="A0A183TGP1"/>
<organism evidence="4">
    <name type="scientific">Schistocephalus solidus</name>
    <name type="common">Tapeworm</name>
    <dbReference type="NCBI Taxonomy" id="70667"/>
    <lineage>
        <taxon>Eukaryota</taxon>
        <taxon>Metazoa</taxon>
        <taxon>Spiralia</taxon>
        <taxon>Lophotrochozoa</taxon>
        <taxon>Platyhelminthes</taxon>
        <taxon>Cestoda</taxon>
        <taxon>Eucestoda</taxon>
        <taxon>Diphyllobothriidea</taxon>
        <taxon>Diphyllobothriidae</taxon>
        <taxon>Schistocephalus</taxon>
    </lineage>
</organism>
<keyword evidence="1" id="KW-0732">Signal</keyword>
<feature type="signal peptide" evidence="1">
    <location>
        <begin position="1"/>
        <end position="20"/>
    </location>
</feature>
<sequence length="104" mass="11471">MDTTTTNFLAGLESILLTSALLDDMCADIRSCATRILRQKRRQQTLPANEALGLRSLKSDENIVVVPADKDGATVIMDKDDYVSMVNNIFSYIEAYALLAEDPT</sequence>
<dbReference type="EMBL" id="UYSU01040146">
    <property type="protein sequence ID" value="VDM02025.1"/>
    <property type="molecule type" value="Genomic_DNA"/>
</dbReference>
<evidence type="ECO:0000256" key="1">
    <source>
        <dbReference type="SAM" id="SignalP"/>
    </source>
</evidence>
<dbReference type="WBParaSite" id="SSLN_0001623001-mRNA-1">
    <property type="protein sequence ID" value="SSLN_0001623001-mRNA-1"/>
    <property type="gene ID" value="SSLN_0001623001"/>
</dbReference>
<feature type="chain" id="PRO_5043141515" evidence="1">
    <location>
        <begin position="21"/>
        <end position="104"/>
    </location>
</feature>
<accession>A0A183TGP1</accession>
<dbReference type="Proteomes" id="UP000275846">
    <property type="component" value="Unassembled WGS sequence"/>
</dbReference>
<gene>
    <name evidence="2" type="ORF">SSLN_LOCUS15639</name>
</gene>
<keyword evidence="3" id="KW-1185">Reference proteome</keyword>
<reference evidence="4" key="1">
    <citation type="submission" date="2016-06" db="UniProtKB">
        <authorList>
            <consortium name="WormBaseParasite"/>
        </authorList>
    </citation>
    <scope>IDENTIFICATION</scope>
</reference>
<evidence type="ECO:0000313" key="4">
    <source>
        <dbReference type="WBParaSite" id="SSLN_0001623001-mRNA-1"/>
    </source>
</evidence>
<evidence type="ECO:0000313" key="3">
    <source>
        <dbReference type="Proteomes" id="UP000275846"/>
    </source>
</evidence>
<proteinExistence type="predicted"/>
<reference evidence="2 3" key="2">
    <citation type="submission" date="2018-11" db="EMBL/GenBank/DDBJ databases">
        <authorList>
            <consortium name="Pathogen Informatics"/>
        </authorList>
    </citation>
    <scope>NUCLEOTIDE SEQUENCE [LARGE SCALE GENOMIC DNA]</scope>
    <source>
        <strain evidence="2 3">NST_G2</strain>
    </source>
</reference>
<protein>
    <submittedName>
        <fullName evidence="4">Virion core protein 4b</fullName>
    </submittedName>
</protein>